<feature type="active site" description="Tele-phosphohistidine intermediate" evidence="5">
    <location>
        <position position="77"/>
    </location>
</feature>
<evidence type="ECO:0000256" key="6">
    <source>
        <dbReference type="PIRSR" id="PIRSR000699-2"/>
    </source>
</evidence>
<name>A0A3R6V7R5_9LACO</name>
<dbReference type="SUPFAM" id="SSF46973">
    <property type="entry name" value="Enzyme IIa from lactose specific PTS, IIa-lac"/>
    <property type="match status" value="1"/>
</dbReference>
<dbReference type="InterPro" id="IPR003188">
    <property type="entry name" value="PTS_IIA_lac/cel"/>
</dbReference>
<proteinExistence type="predicted"/>
<dbReference type="EMBL" id="QOCS01000005">
    <property type="protein sequence ID" value="RHW48440.1"/>
    <property type="molecule type" value="Genomic_DNA"/>
</dbReference>
<dbReference type="RefSeq" id="WP_118910185.1">
    <property type="nucleotide sequence ID" value="NZ_JBHLWZ010000001.1"/>
</dbReference>
<dbReference type="GO" id="GO:0016740">
    <property type="term" value="F:transferase activity"/>
    <property type="evidence" value="ECO:0007669"/>
    <property type="project" value="UniProtKB-KW"/>
</dbReference>
<keyword evidence="4" id="KW-0598">Phosphotransferase system</keyword>
<dbReference type="InterPro" id="IPR036542">
    <property type="entry name" value="PTS_IIA_lac/cel_sf"/>
</dbReference>
<dbReference type="Proteomes" id="UP000284822">
    <property type="component" value="Unassembled WGS sequence"/>
</dbReference>
<protein>
    <submittedName>
        <fullName evidence="8">PTS lactose/cellobiose transporter subunit IIA</fullName>
    </submittedName>
</protein>
<keyword evidence="6" id="KW-0479">Metal-binding</keyword>
<sequence length="112" mass="12542">MNDKLVSIAMNIILHAGDARKLISEAGDNIANLQLNKAEKKLQSAHESILLAHKAQTNLLQKEANGENIPYSILFNHAQDTLMATTTEFNCTKQLIKLVKTFIKNKQEEDIK</sequence>
<keyword evidence="3" id="KW-0808">Transferase</keyword>
<dbReference type="PIRSF" id="PIRSF000699">
    <property type="entry name" value="PTS_IILac_III"/>
    <property type="match status" value="1"/>
</dbReference>
<organism evidence="8 9">
    <name type="scientific">Bombilactobacillus bombi</name>
    <dbReference type="NCBI Taxonomy" id="1303590"/>
    <lineage>
        <taxon>Bacteria</taxon>
        <taxon>Bacillati</taxon>
        <taxon>Bacillota</taxon>
        <taxon>Bacilli</taxon>
        <taxon>Lactobacillales</taxon>
        <taxon>Lactobacillaceae</taxon>
        <taxon>Bombilactobacillus</taxon>
    </lineage>
</organism>
<evidence type="ECO:0000256" key="4">
    <source>
        <dbReference type="ARBA" id="ARBA00022683"/>
    </source>
</evidence>
<evidence type="ECO:0000256" key="1">
    <source>
        <dbReference type="ARBA" id="ARBA00022448"/>
    </source>
</evidence>
<dbReference type="GO" id="GO:0046872">
    <property type="term" value="F:metal ion binding"/>
    <property type="evidence" value="ECO:0007669"/>
    <property type="project" value="UniProtKB-KW"/>
</dbReference>
<reference evidence="8 9" key="1">
    <citation type="submission" date="2018-07" db="EMBL/GenBank/DDBJ databases">
        <title>Genome sequences of six Lactobacillus spp. isolated from bumble bee guts.</title>
        <authorList>
            <person name="Motta E.V.S."/>
            <person name="Moran N.A."/>
        </authorList>
    </citation>
    <scope>NUCLEOTIDE SEQUENCE [LARGE SCALE GENOMIC DNA]</scope>
    <source>
        <strain evidence="8 9">LV-8.1</strain>
    </source>
</reference>
<keyword evidence="1" id="KW-0813">Transport</keyword>
<evidence type="ECO:0000313" key="8">
    <source>
        <dbReference type="EMBL" id="RHW48440.1"/>
    </source>
</evidence>
<feature type="binding site" evidence="6">
    <location>
        <position position="80"/>
    </location>
    <ligand>
        <name>Mg(2+)</name>
        <dbReference type="ChEBI" id="CHEBI:18420"/>
        <note>ligand shared between all trimeric partners</note>
    </ligand>
</feature>
<evidence type="ECO:0000256" key="3">
    <source>
        <dbReference type="ARBA" id="ARBA00022679"/>
    </source>
</evidence>
<dbReference type="PANTHER" id="PTHR34382">
    <property type="entry name" value="PTS SYSTEM N,N'-DIACETYLCHITOBIOSE-SPECIFIC EIIA COMPONENT"/>
    <property type="match status" value="1"/>
</dbReference>
<dbReference type="Pfam" id="PF02255">
    <property type="entry name" value="PTS_IIA"/>
    <property type="match status" value="1"/>
</dbReference>
<gene>
    <name evidence="8" type="ORF">DS832_02350</name>
</gene>
<comment type="cofactor">
    <cofactor evidence="6">
        <name>Mg(2+)</name>
        <dbReference type="ChEBI" id="CHEBI:18420"/>
    </cofactor>
    <text evidence="6">Binds 1 Mg(2+) ion per trimer.</text>
</comment>
<evidence type="ECO:0000256" key="7">
    <source>
        <dbReference type="PROSITE-ProRule" id="PRU00418"/>
    </source>
</evidence>
<evidence type="ECO:0000313" key="9">
    <source>
        <dbReference type="Proteomes" id="UP000284822"/>
    </source>
</evidence>
<keyword evidence="6" id="KW-0460">Magnesium</keyword>
<dbReference type="GO" id="GO:0009401">
    <property type="term" value="P:phosphoenolpyruvate-dependent sugar phosphotransferase system"/>
    <property type="evidence" value="ECO:0007669"/>
    <property type="project" value="UniProtKB-KW"/>
</dbReference>
<dbReference type="PANTHER" id="PTHR34382:SF7">
    <property type="entry name" value="PTS SYSTEM N,N'-DIACETYLCHITOBIOSE-SPECIFIC EIIA COMPONENT"/>
    <property type="match status" value="1"/>
</dbReference>
<dbReference type="PROSITE" id="PS51095">
    <property type="entry name" value="PTS_EIIA_TYPE_3"/>
    <property type="match status" value="1"/>
</dbReference>
<comment type="caution">
    <text evidence="8">The sequence shown here is derived from an EMBL/GenBank/DDBJ whole genome shotgun (WGS) entry which is preliminary data.</text>
</comment>
<dbReference type="AlphaFoldDB" id="A0A3R6V7R5"/>
<dbReference type="Gene3D" id="1.20.58.80">
    <property type="entry name" value="Phosphotransferase system, lactose/cellobiose-type IIA subunit"/>
    <property type="match status" value="1"/>
</dbReference>
<evidence type="ECO:0000256" key="2">
    <source>
        <dbReference type="ARBA" id="ARBA00022597"/>
    </source>
</evidence>
<evidence type="ECO:0000256" key="5">
    <source>
        <dbReference type="PIRSR" id="PIRSR000699-1"/>
    </source>
</evidence>
<feature type="modified residue" description="Phosphohistidine; by HPr" evidence="7">
    <location>
        <position position="77"/>
    </location>
</feature>
<accession>A0A3R6V7R5</accession>
<keyword evidence="2" id="KW-0762">Sugar transport</keyword>